<evidence type="ECO:0000256" key="1">
    <source>
        <dbReference type="ARBA" id="ARBA00004604"/>
    </source>
</evidence>
<dbReference type="Gene3D" id="3.40.50.300">
    <property type="entry name" value="P-loop containing nucleotide triphosphate hydrolases"/>
    <property type="match status" value="5"/>
</dbReference>
<dbReference type="FunFam" id="3.40.50.300:FF:000142">
    <property type="entry name" value="Midasin"/>
    <property type="match status" value="1"/>
</dbReference>
<name>A0AAD9IJ31_PROWI</name>
<dbReference type="GO" id="GO:0005654">
    <property type="term" value="C:nucleoplasm"/>
    <property type="evidence" value="ECO:0007669"/>
    <property type="project" value="UniProtKB-SubCell"/>
</dbReference>
<keyword evidence="8" id="KW-0539">Nucleus</keyword>
<dbReference type="SMART" id="SM00382">
    <property type="entry name" value="AAA"/>
    <property type="match status" value="4"/>
</dbReference>
<dbReference type="InterPro" id="IPR040848">
    <property type="entry name" value="AAA_lid_7"/>
</dbReference>
<dbReference type="InterPro" id="IPR027417">
    <property type="entry name" value="P-loop_NTPase"/>
</dbReference>
<keyword evidence="5" id="KW-0547">Nucleotide-binding</keyword>
<dbReference type="GO" id="GO:0030687">
    <property type="term" value="C:preribosome, large subunit precursor"/>
    <property type="evidence" value="ECO:0007669"/>
    <property type="project" value="TreeGrafter"/>
</dbReference>
<evidence type="ECO:0000256" key="8">
    <source>
        <dbReference type="ARBA" id="ARBA00023242"/>
    </source>
</evidence>
<dbReference type="CDD" id="cd00009">
    <property type="entry name" value="AAA"/>
    <property type="match status" value="3"/>
</dbReference>
<comment type="subcellular location">
    <subcellularLocation>
        <location evidence="1">Nucleus</location>
        <location evidence="1">Nucleolus</location>
    </subcellularLocation>
    <subcellularLocation>
        <location evidence="2">Nucleus</location>
        <location evidence="2">Nucleoplasm</location>
    </subcellularLocation>
</comment>
<dbReference type="PANTHER" id="PTHR48103">
    <property type="entry name" value="MIDASIN-RELATED"/>
    <property type="match status" value="1"/>
</dbReference>
<dbReference type="GO" id="GO:0005524">
    <property type="term" value="F:ATP binding"/>
    <property type="evidence" value="ECO:0007669"/>
    <property type="project" value="UniProtKB-KW"/>
</dbReference>
<gene>
    <name evidence="10" type="ORF">QBZ16_003937</name>
</gene>
<dbReference type="InterPro" id="IPR003593">
    <property type="entry name" value="AAA+_ATPase"/>
</dbReference>
<keyword evidence="7" id="KW-0143">Chaperone</keyword>
<dbReference type="Pfam" id="PF17865">
    <property type="entry name" value="AAA_lid_5"/>
    <property type="match status" value="1"/>
</dbReference>
<keyword evidence="11" id="KW-1185">Reference proteome</keyword>
<evidence type="ECO:0000313" key="11">
    <source>
        <dbReference type="Proteomes" id="UP001255856"/>
    </source>
</evidence>
<evidence type="ECO:0000256" key="5">
    <source>
        <dbReference type="ARBA" id="ARBA00022741"/>
    </source>
</evidence>
<dbReference type="PANTHER" id="PTHR48103:SF2">
    <property type="entry name" value="MIDASIN"/>
    <property type="match status" value="1"/>
</dbReference>
<dbReference type="Pfam" id="PF12775">
    <property type="entry name" value="AAA_7"/>
    <property type="match status" value="1"/>
</dbReference>
<dbReference type="GO" id="GO:0000055">
    <property type="term" value="P:ribosomal large subunit export from nucleus"/>
    <property type="evidence" value="ECO:0007669"/>
    <property type="project" value="TreeGrafter"/>
</dbReference>
<dbReference type="GO" id="GO:0000027">
    <property type="term" value="P:ribosomal large subunit assembly"/>
    <property type="evidence" value="ECO:0007669"/>
    <property type="project" value="TreeGrafter"/>
</dbReference>
<dbReference type="GO" id="GO:0016887">
    <property type="term" value="F:ATP hydrolysis activity"/>
    <property type="evidence" value="ECO:0007669"/>
    <property type="project" value="InterPro"/>
</dbReference>
<dbReference type="PROSITE" id="PS00675">
    <property type="entry name" value="SIGMA54_INTERACT_1"/>
    <property type="match status" value="1"/>
</dbReference>
<evidence type="ECO:0000256" key="3">
    <source>
        <dbReference type="ARBA" id="ARBA00007188"/>
    </source>
</evidence>
<feature type="domain" description="AAA+ ATPase" evidence="9">
    <location>
        <begin position="150"/>
        <end position="303"/>
    </location>
</feature>
<comment type="caution">
    <text evidence="10">The sequence shown here is derived from an EMBL/GenBank/DDBJ whole genome shotgun (WGS) entry which is preliminary data.</text>
</comment>
<reference evidence="10" key="1">
    <citation type="submission" date="2021-01" db="EMBL/GenBank/DDBJ databases">
        <authorList>
            <person name="Eckstrom K.M.E."/>
        </authorList>
    </citation>
    <scope>NUCLEOTIDE SEQUENCE</scope>
    <source>
        <strain evidence="10">UVCC 0001</strain>
    </source>
</reference>
<keyword evidence="6" id="KW-0067">ATP-binding</keyword>
<dbReference type="Pfam" id="PF21108">
    <property type="entry name" value="MDN1_4th"/>
    <property type="match status" value="1"/>
</dbReference>
<dbReference type="Proteomes" id="UP001255856">
    <property type="component" value="Unassembled WGS sequence"/>
</dbReference>
<dbReference type="GO" id="GO:0005730">
    <property type="term" value="C:nucleolus"/>
    <property type="evidence" value="ECO:0007669"/>
    <property type="project" value="UniProtKB-SubCell"/>
</dbReference>
<feature type="domain" description="AAA+ ATPase" evidence="9">
    <location>
        <begin position="1157"/>
        <end position="1317"/>
    </location>
</feature>
<evidence type="ECO:0000256" key="4">
    <source>
        <dbReference type="ARBA" id="ARBA00017143"/>
    </source>
</evidence>
<dbReference type="Pfam" id="PF07728">
    <property type="entry name" value="AAA_5"/>
    <property type="match status" value="4"/>
</dbReference>
<organism evidence="10 11">
    <name type="scientific">Prototheca wickerhamii</name>
    <dbReference type="NCBI Taxonomy" id="3111"/>
    <lineage>
        <taxon>Eukaryota</taxon>
        <taxon>Viridiplantae</taxon>
        <taxon>Chlorophyta</taxon>
        <taxon>core chlorophytes</taxon>
        <taxon>Trebouxiophyceae</taxon>
        <taxon>Chlorellales</taxon>
        <taxon>Chlorellaceae</taxon>
        <taxon>Prototheca</taxon>
    </lineage>
</organism>
<dbReference type="FunFam" id="3.40.50.300:FF:000582">
    <property type="entry name" value="Midasin"/>
    <property type="match status" value="1"/>
</dbReference>
<dbReference type="InterPro" id="IPR011704">
    <property type="entry name" value="ATPase_dyneun-rel_AAA"/>
</dbReference>
<dbReference type="FunFam" id="3.40.50.300:FF:004102">
    <property type="entry name" value="Uncharacterized protein"/>
    <property type="match status" value="1"/>
</dbReference>
<evidence type="ECO:0000256" key="2">
    <source>
        <dbReference type="ARBA" id="ARBA00004642"/>
    </source>
</evidence>
<evidence type="ECO:0000256" key="6">
    <source>
        <dbReference type="ARBA" id="ARBA00022840"/>
    </source>
</evidence>
<dbReference type="InterPro" id="IPR048617">
    <property type="entry name" value="MDN1_AAA_lid_4"/>
</dbReference>
<evidence type="ECO:0000313" key="10">
    <source>
        <dbReference type="EMBL" id="KAK2078069.1"/>
    </source>
</evidence>
<evidence type="ECO:0000256" key="7">
    <source>
        <dbReference type="ARBA" id="ARBA00023186"/>
    </source>
</evidence>
<sequence length="1420" mass="153981">MWRWSDLLPFLQHPEPEARWAAANVVALLLHLADADARRVRAGALTPGEEEEAEARWLKEEAAFALEAAAALRAMPPRGRKRKAVGLEAQSPWQGPALRAPGYVELAGVTIPTAPEGAAALVAVGPSIHQLVPSASTQRALRSTAMALAVSRPVLLEGPPGSGKSLILRHLEEATGNAATAIHLHLDDQADSKGLMGAYVCTARPGEFVWRPGPLTQAVAQGRWLVFEDLDLAPAEVLAALAPLAERRELHIPARGQTLTAHPNFQLFATVTSTPRGAGVGTYGSAARVLDMLGSLFNHVKVDPPSSEEQELILAALFPQLGPAVLSTMMRSLALVCYMFGQLPAGEEPAWVQSWTGLPRLQGVGRYFSLRDLVRWGRRLLTHWAPTLAAAGGQLVTPGMDPPPAVRQAACQEAHDIFVAWISDDALSKQTWAALAQLWGVPVSEAQHAATAARPAIARTERALSVGRATLPAFGPAPQASRFAPTAHSLRLMERVAVAAAGNEPVLLVGETGTGKTTLVQQLARESGVELAVLNLSQQTDASDFLGGFRPMRPDDALPTLFERFQDLVLRQWPAGKNTDFLDRVGRMAVKRQSARLVKAFKAALAKAGVDCERVASLGGEEGAPAGPLGRAWAAFAADVLAAESALLAVQGGMSFAFMEGALLRALRNGEWLLLDEINLAPAEALERLAGLLQDPEGSLVLAEHGESEAVPRHPSFRLFAAMNPATDAGKRDLPAPLRNHFTEIWADRSLADGAGALPIFNLRTLCRALEFVRVAAPRYGPKRALADGFDMAFGTGLDVKSSATLRRLVERHVLSGARFGAVVGTAPPSSPGDNYIDVEGYWLERGPHACSARERDGQGRPFLETPAVRRHVRALARTLVLHRSPVLLQGPTSSGKTSLVSYLAARTGHACIRINNHEGTDLQEYLGRYAARRGDWVVLDELNLAPTEVLEALNRLLDDNRELFVPELQETIKPHPHFLLFATQNPPGLYAGRKTLSRAFRSRFLEMQVDDIPPAELVTILERRCEIAPSDAGRIVRVMQRLQDGRATNNVFAGRHGFITPRDLFRWAGRGGHAEELAINGFAVIRSELRAKVDLEESFFAEGERPLLELQERIRAGEAEAELGPESVALQRLLGGLVWTRPMRRMYALVDRCLQYQEPALLVGETGTGKTTVCQIAALVRRRRLHIFNCNQHTETSDLLGGFRPNRAPVEEGVARAPFVWVDGPLVEAMRNGDIFLIDELNLAEDAVLERLNSVLEPSRTITLAEKGGSSVEVIVAHPDFRIVATMNPGGDFGKKELSPALSNRLTSIWVPTATTPEELRAILSQRLAPAAAQAITGPLIEFWEFFNRDIAYTVRQVFSMRDLMTWVQFINACSERMDPLLAYAHGAELVLLDGLGLGAGVPVEASIIKTIEGVRVAA</sequence>
<dbReference type="InterPro" id="IPR041190">
    <property type="entry name" value="Midasin_AAA_lid_5"/>
</dbReference>
<protein>
    <recommendedName>
        <fullName evidence="4">Midasin</fullName>
    </recommendedName>
</protein>
<accession>A0AAD9IJ31</accession>
<comment type="similarity">
    <text evidence="3">Belongs to the midasin family.</text>
</comment>
<evidence type="ECO:0000259" key="9">
    <source>
        <dbReference type="SMART" id="SM00382"/>
    </source>
</evidence>
<feature type="domain" description="AAA+ ATPase" evidence="9">
    <location>
        <begin position="883"/>
        <end position="1015"/>
    </location>
</feature>
<feature type="domain" description="AAA+ ATPase" evidence="9">
    <location>
        <begin position="502"/>
        <end position="751"/>
    </location>
</feature>
<proteinExistence type="inferred from homology"/>
<dbReference type="SUPFAM" id="SSF52540">
    <property type="entry name" value="P-loop containing nucleoside triphosphate hydrolases"/>
    <property type="match status" value="4"/>
</dbReference>
<dbReference type="Pfam" id="PF17867">
    <property type="entry name" value="AAA_lid_7"/>
    <property type="match status" value="2"/>
</dbReference>
<dbReference type="InterPro" id="IPR025662">
    <property type="entry name" value="Sigma_54_int_dom_ATP-bd_1"/>
</dbReference>
<dbReference type="EMBL" id="JASFZW010000005">
    <property type="protein sequence ID" value="KAK2078069.1"/>
    <property type="molecule type" value="Genomic_DNA"/>
</dbReference>